<organism evidence="2 3">
    <name type="scientific">Pseudoalteromonas tunicata D2</name>
    <dbReference type="NCBI Taxonomy" id="87626"/>
    <lineage>
        <taxon>Bacteria</taxon>
        <taxon>Pseudomonadati</taxon>
        <taxon>Pseudomonadota</taxon>
        <taxon>Gammaproteobacteria</taxon>
        <taxon>Alteromonadales</taxon>
        <taxon>Pseudoalteromonadaceae</taxon>
        <taxon>Pseudoalteromonas</taxon>
    </lineage>
</organism>
<comment type="caution">
    <text evidence="2">The sequence shown here is derived from an EMBL/GenBank/DDBJ whole genome shotgun (WGS) entry which is preliminary data.</text>
</comment>
<dbReference type="HOGENOM" id="CLU_124904_1_1_6"/>
<dbReference type="STRING" id="87626.PTD2_15832"/>
<accession>A4CD81</accession>
<proteinExistence type="predicted"/>
<reference evidence="2 3" key="1">
    <citation type="submission" date="2006-02" db="EMBL/GenBank/DDBJ databases">
        <authorList>
            <person name="Moran M.A."/>
            <person name="Kjelleberg S."/>
            <person name="Egan S."/>
            <person name="Saunders N."/>
            <person name="Thomas T."/>
            <person name="Ferriera S."/>
            <person name="Johnson J."/>
            <person name="Kravitz S."/>
            <person name="Halpern A."/>
            <person name="Remington K."/>
            <person name="Beeson K."/>
            <person name="Tran B."/>
            <person name="Rogers Y.-H."/>
            <person name="Friedman R."/>
            <person name="Venter J.C."/>
        </authorList>
    </citation>
    <scope>NUCLEOTIDE SEQUENCE [LARGE SCALE GENOMIC DNA]</scope>
    <source>
        <strain evidence="2 3">D2</strain>
    </source>
</reference>
<dbReference type="EMBL" id="AAOH01000006">
    <property type="protein sequence ID" value="EAR27524.1"/>
    <property type="molecule type" value="Genomic_DNA"/>
</dbReference>
<dbReference type="Gene3D" id="3.40.190.10">
    <property type="entry name" value="Periplasmic binding protein-like II"/>
    <property type="match status" value="1"/>
</dbReference>
<sequence>MNKLISVFLLSSSLNVMAEVAVVVHPSSTVTLDQDEIAKIYLGKTKSFANGNKIDIASLGDGDPITSEFNEKVLKKSSSQVNAYWSKLVFTGKGTPPQKVDNSAAMINFVASTENAIGFIDANKVTDGVKVIAKF</sequence>
<feature type="chain" id="PRO_5002667206" evidence="1">
    <location>
        <begin position="19"/>
        <end position="135"/>
    </location>
</feature>
<evidence type="ECO:0000313" key="3">
    <source>
        <dbReference type="Proteomes" id="UP000006201"/>
    </source>
</evidence>
<keyword evidence="1" id="KW-0732">Signal</keyword>
<dbReference type="OrthoDB" id="5368544at2"/>
<dbReference type="AlphaFoldDB" id="A4CD81"/>
<evidence type="ECO:0000313" key="2">
    <source>
        <dbReference type="EMBL" id="EAR27524.1"/>
    </source>
</evidence>
<feature type="signal peptide" evidence="1">
    <location>
        <begin position="1"/>
        <end position="18"/>
    </location>
</feature>
<dbReference type="RefSeq" id="WP_009838786.1">
    <property type="nucleotide sequence ID" value="NZ_AAOH01000006.1"/>
</dbReference>
<evidence type="ECO:0000256" key="1">
    <source>
        <dbReference type="SAM" id="SignalP"/>
    </source>
</evidence>
<dbReference type="SUPFAM" id="SSF53850">
    <property type="entry name" value="Periplasmic binding protein-like II"/>
    <property type="match status" value="1"/>
</dbReference>
<dbReference type="eggNOG" id="COG0226">
    <property type="taxonomic scope" value="Bacteria"/>
</dbReference>
<keyword evidence="3" id="KW-1185">Reference proteome</keyword>
<gene>
    <name evidence="2" type="ORF">PTD2_15832</name>
</gene>
<protein>
    <submittedName>
        <fullName evidence="2">ABC-type phosphate transport system, periplasmic component</fullName>
    </submittedName>
</protein>
<dbReference type="Proteomes" id="UP000006201">
    <property type="component" value="Unassembled WGS sequence"/>
</dbReference>
<name>A4CD81_9GAMM</name>